<evidence type="ECO:0000313" key="2">
    <source>
        <dbReference type="Proteomes" id="UP000223968"/>
    </source>
</evidence>
<evidence type="ECO:0008006" key="3">
    <source>
        <dbReference type="Google" id="ProtNLM"/>
    </source>
</evidence>
<dbReference type="PANTHER" id="PTHR21310:SF37">
    <property type="entry name" value="AMINOGLYCOSIDE PHOSPHOTRANSFERASE DOMAIN-CONTAINING PROTEIN"/>
    <property type="match status" value="1"/>
</dbReference>
<dbReference type="Proteomes" id="UP000223968">
    <property type="component" value="Unassembled WGS sequence"/>
</dbReference>
<comment type="caution">
    <text evidence="1">The sequence shown here is derived from an EMBL/GenBank/DDBJ whole genome shotgun (WGS) entry which is preliminary data.</text>
</comment>
<organism evidence="1 2">
    <name type="scientific">Helicocarpus griseus UAMH5409</name>
    <dbReference type="NCBI Taxonomy" id="1447875"/>
    <lineage>
        <taxon>Eukaryota</taxon>
        <taxon>Fungi</taxon>
        <taxon>Dikarya</taxon>
        <taxon>Ascomycota</taxon>
        <taxon>Pezizomycotina</taxon>
        <taxon>Eurotiomycetes</taxon>
        <taxon>Eurotiomycetidae</taxon>
        <taxon>Onygenales</taxon>
        <taxon>Ajellomycetaceae</taxon>
        <taxon>Helicocarpus</taxon>
    </lineage>
</organism>
<dbReference type="InterPro" id="IPR011009">
    <property type="entry name" value="Kinase-like_dom_sf"/>
</dbReference>
<protein>
    <recommendedName>
        <fullName evidence="3">Aminoglycoside phosphotransferase domain-containing protein</fullName>
    </recommendedName>
</protein>
<dbReference type="SUPFAM" id="SSF56112">
    <property type="entry name" value="Protein kinase-like (PK-like)"/>
    <property type="match status" value="1"/>
</dbReference>
<sequence>MAAVHVPYEFESCRRSVVSSARRSLNSQVKSKEENVLHKLTYWDKQCDFFTHIHHRRGLVEKAVAHHLGLSSHSSCQAADVKDWMRGSFNLCVPVTVTCGNGSTGNGTQQRRVLMRFPLPHRVGEEFRPGNADEKVRCEAATYAWLGQECPSIPIPHLYGFALSGGQRIMITLSRKPLPKLGSFIIDDNGFLRLENRPLTVELEVLENEHIPLDNVIPRHQSFHSVDSYINRLLSMHDARLRHQPNAVNNIGDCAGQMSALAMMRTVSHEFFDYDLNHGPFVFTLTDLDASNIFVDKDWNIKCLVDLEWGASLPLEFMQPPTWLTNQQCDVIDADKYNELREEFMETLEDEEGKIYEKEKKEQDMHGQPIGRVELSTVMKKTWEIGAFWYILALRSPTGLHALFYKRIQPLYALGHADEGQFYLITHRYWTRGADAVVRQKVADKEVYDRKLREEFPEEAV</sequence>
<keyword evidence="2" id="KW-1185">Reference proteome</keyword>
<accession>A0A2B7Y7E0</accession>
<dbReference type="PANTHER" id="PTHR21310">
    <property type="entry name" value="AMINOGLYCOSIDE PHOSPHOTRANSFERASE-RELATED-RELATED"/>
    <property type="match status" value="1"/>
</dbReference>
<proteinExistence type="predicted"/>
<reference evidence="1 2" key="1">
    <citation type="submission" date="2017-10" db="EMBL/GenBank/DDBJ databases">
        <title>Comparative genomics in systemic dimorphic fungi from Ajellomycetaceae.</title>
        <authorList>
            <person name="Munoz J.F."/>
            <person name="Mcewen J.G."/>
            <person name="Clay O.K."/>
            <person name="Cuomo C.A."/>
        </authorList>
    </citation>
    <scope>NUCLEOTIDE SEQUENCE [LARGE SCALE GENOMIC DNA]</scope>
    <source>
        <strain evidence="1 2">UAMH5409</strain>
    </source>
</reference>
<dbReference type="EMBL" id="PDNB01000013">
    <property type="protein sequence ID" value="PGH16963.1"/>
    <property type="molecule type" value="Genomic_DNA"/>
</dbReference>
<evidence type="ECO:0000313" key="1">
    <source>
        <dbReference type="EMBL" id="PGH16963.1"/>
    </source>
</evidence>
<dbReference type="AlphaFoldDB" id="A0A2B7Y7E0"/>
<dbReference type="OrthoDB" id="4118642at2759"/>
<gene>
    <name evidence="1" type="ORF">AJ79_01347</name>
</gene>
<dbReference type="InterPro" id="IPR051678">
    <property type="entry name" value="AGP_Transferase"/>
</dbReference>
<name>A0A2B7Y7E0_9EURO</name>